<accession>A0A151AMQ6</accession>
<dbReference type="InterPro" id="IPR036856">
    <property type="entry name" value="Ald_Oxase/Xan_DH_a/b_sf"/>
</dbReference>
<dbReference type="InterPro" id="IPR000674">
    <property type="entry name" value="Ald_Oxase/Xan_DH_a/b"/>
</dbReference>
<organism evidence="4 5">
    <name type="scientific">Clostridium colicanis DSM 13634</name>
    <dbReference type="NCBI Taxonomy" id="1121305"/>
    <lineage>
        <taxon>Bacteria</taxon>
        <taxon>Bacillati</taxon>
        <taxon>Bacillota</taxon>
        <taxon>Clostridia</taxon>
        <taxon>Eubacteriales</taxon>
        <taxon>Clostridiaceae</taxon>
        <taxon>Clostridium</taxon>
    </lineage>
</organism>
<dbReference type="SUPFAM" id="SSF54665">
    <property type="entry name" value="CO dehydrogenase molybdoprotein N-domain-like"/>
    <property type="match status" value="1"/>
</dbReference>
<dbReference type="Pfam" id="PF02738">
    <property type="entry name" value="MoCoBD_1"/>
    <property type="match status" value="1"/>
</dbReference>
<dbReference type="RefSeq" id="WP_061858219.1">
    <property type="nucleotide sequence ID" value="NZ_LTBB01000006.1"/>
</dbReference>
<dbReference type="InterPro" id="IPR046867">
    <property type="entry name" value="AldOxase/xan_DH_MoCoBD2"/>
</dbReference>
<protein>
    <submittedName>
        <fullName evidence="4">Xanthine dehydrogenase molybdenum-binding subunit</fullName>
        <ecNumber evidence="4">1.17.1.4</ecNumber>
    </submittedName>
</protein>
<dbReference type="PANTHER" id="PTHR11908">
    <property type="entry name" value="XANTHINE DEHYDROGENASE"/>
    <property type="match status" value="1"/>
</dbReference>
<keyword evidence="2 4" id="KW-0560">Oxidoreductase</keyword>
<dbReference type="InterPro" id="IPR016208">
    <property type="entry name" value="Ald_Oxase/xanthine_DH-like"/>
</dbReference>
<dbReference type="Proteomes" id="UP000075374">
    <property type="component" value="Unassembled WGS sequence"/>
</dbReference>
<dbReference type="SUPFAM" id="SSF56003">
    <property type="entry name" value="Molybdenum cofactor-binding domain"/>
    <property type="match status" value="1"/>
</dbReference>
<comment type="caution">
    <text evidence="4">The sequence shown here is derived from an EMBL/GenBank/DDBJ whole genome shotgun (WGS) entry which is preliminary data.</text>
</comment>
<name>A0A151AMQ6_9CLOT</name>
<dbReference type="Pfam" id="PF01315">
    <property type="entry name" value="Ald_Xan_dh_C"/>
    <property type="match status" value="1"/>
</dbReference>
<sequence>MREVNKSIPKIDGIGLVNGKPAYTDDIASQNSLIVKVLRSPHAFAKIKNINTEEAEKLTGVECVLTYKNVPRNIVTRAGQGYPEPSPHDKFILDEYVRYVGDEVAAVAAIDEKTAEKALKLIKVEYEVLEPVLDFEKAVDNKTIIHPEPEAHEMFPIGFDPKRNIAAEYHMHVGDVDEVLSKCDCVVRSTYYTQAQSHVAMEPHTSSAYVDIYGRVNIISSTQTPFHVRRIVAEALGLPIEKIRVVKPRIGGGYGGKQALHGEFLVSLVALRTGKPAKLVYTRNEVFESTYCRHAMRFNVAIGSDKEGNIKAIDMDLLSNTGAYGEHALTVFMVSGSKTLPLYNKVEAVRFGGKTVYTNLTPAGAYRGYGAIQGNFALESAIDELAAKLGMDPVELRKKNMIGQGETSPIFKIMGEGTEGVDMIIESCKLDKCLERAMEISGWREKYPRKEVSKGKVRGIGSAIAMQGSGIPYIDMGSAIIKLNDQGFFNLLVGATDIGTGSDTVLAQIAAEALGVPTSKIVVYSSDTDLTPFDCGAYASSTTYVSGNAVRKTALKMKEMIEEQGAIRLGVTKYDVLFDGENIKTKDGTKSISLKDLSTELYYNNNQKQLVACESYFGKVSPPPFMGGFAEVEVDLETGKVDLLDYTAVVDCGTTLNPNLARIQVEGGLLQGIGMAMFEDAQYNKKGKLMNNSLMNYKIPTRKDIKNFNVEFVESYEPSGPYGAKSVGEIGIDTPPAAIANAIYNATGVRIRELPITPEKVLKGLKELNK</sequence>
<keyword evidence="5" id="KW-1185">Reference proteome</keyword>
<evidence type="ECO:0000313" key="5">
    <source>
        <dbReference type="Proteomes" id="UP000075374"/>
    </source>
</evidence>
<dbReference type="PANTHER" id="PTHR11908:SF132">
    <property type="entry name" value="ALDEHYDE OXIDASE 1-RELATED"/>
    <property type="match status" value="1"/>
</dbReference>
<dbReference type="GO" id="GO:0004854">
    <property type="term" value="F:xanthine dehydrogenase activity"/>
    <property type="evidence" value="ECO:0007669"/>
    <property type="project" value="UniProtKB-EC"/>
</dbReference>
<dbReference type="GO" id="GO:0005506">
    <property type="term" value="F:iron ion binding"/>
    <property type="evidence" value="ECO:0007669"/>
    <property type="project" value="InterPro"/>
</dbReference>
<gene>
    <name evidence="4" type="primary">xdhA</name>
    <name evidence="4" type="ORF">CLCOL_13580</name>
</gene>
<dbReference type="PATRIC" id="fig|1121305.3.peg.1362"/>
<evidence type="ECO:0000256" key="2">
    <source>
        <dbReference type="ARBA" id="ARBA00023002"/>
    </source>
</evidence>
<proteinExistence type="predicted"/>
<dbReference type="Gene3D" id="3.30.365.10">
    <property type="entry name" value="Aldehyde oxidase/xanthine dehydrogenase, molybdopterin binding domain"/>
    <property type="match status" value="4"/>
</dbReference>
<dbReference type="AlphaFoldDB" id="A0A151AMQ6"/>
<evidence type="ECO:0000313" key="4">
    <source>
        <dbReference type="EMBL" id="KYH28918.1"/>
    </source>
</evidence>
<dbReference type="EMBL" id="LTBB01000006">
    <property type="protein sequence ID" value="KYH28918.1"/>
    <property type="molecule type" value="Genomic_DNA"/>
</dbReference>
<dbReference type="Pfam" id="PF20256">
    <property type="entry name" value="MoCoBD_2"/>
    <property type="match status" value="1"/>
</dbReference>
<dbReference type="InterPro" id="IPR008274">
    <property type="entry name" value="AldOxase/xan_DH_MoCoBD1"/>
</dbReference>
<dbReference type="STRING" id="1121305.CLCOL_13580"/>
<dbReference type="Gene3D" id="3.90.1170.50">
    <property type="entry name" value="Aldehyde oxidase/xanthine dehydrogenase, a/b hammerhead"/>
    <property type="match status" value="1"/>
</dbReference>
<evidence type="ECO:0000256" key="1">
    <source>
        <dbReference type="ARBA" id="ARBA00022505"/>
    </source>
</evidence>
<reference evidence="4 5" key="1">
    <citation type="submission" date="2016-02" db="EMBL/GenBank/DDBJ databases">
        <title>Genome sequence of Clostridium colicanis DSM 13634.</title>
        <authorList>
            <person name="Poehlein A."/>
            <person name="Daniel R."/>
        </authorList>
    </citation>
    <scope>NUCLEOTIDE SEQUENCE [LARGE SCALE GENOMIC DNA]</scope>
    <source>
        <strain evidence="4 5">DSM 13634</strain>
    </source>
</reference>
<evidence type="ECO:0000259" key="3">
    <source>
        <dbReference type="SMART" id="SM01008"/>
    </source>
</evidence>
<dbReference type="SMART" id="SM01008">
    <property type="entry name" value="Ald_Xan_dh_C"/>
    <property type="match status" value="1"/>
</dbReference>
<dbReference type="EC" id="1.17.1.4" evidence="4"/>
<keyword evidence="1" id="KW-0500">Molybdenum</keyword>
<feature type="domain" description="Aldehyde oxidase/xanthine dehydrogenase a/b hammerhead" evidence="3">
    <location>
        <begin position="18"/>
        <end position="130"/>
    </location>
</feature>
<dbReference type="InterPro" id="IPR037165">
    <property type="entry name" value="AldOxase/xan_DH_Mopterin-bd_sf"/>
</dbReference>